<feature type="transmembrane region" description="Helical" evidence="11">
    <location>
        <begin position="21"/>
        <end position="40"/>
    </location>
</feature>
<dbReference type="PATRIC" id="fig|83558.13.peg.668"/>
<dbReference type="EMBL" id="LN846999">
    <property type="protein sequence ID" value="CRI38264.1"/>
    <property type="molecule type" value="Genomic_DNA"/>
</dbReference>
<dbReference type="InterPro" id="IPR002208">
    <property type="entry name" value="SecY/SEC61-alpha"/>
</dbReference>
<evidence type="ECO:0000256" key="6">
    <source>
        <dbReference type="ARBA" id="ARBA00022927"/>
    </source>
</evidence>
<evidence type="ECO:0000256" key="8">
    <source>
        <dbReference type="ARBA" id="ARBA00023010"/>
    </source>
</evidence>
<dbReference type="EMBL" id="LN847235">
    <property type="protein sequence ID" value="CRI47253.1"/>
    <property type="molecule type" value="Genomic_DNA"/>
</dbReference>
<sequence>MFRPYMTTLRQFFLITELRQKLFYTFALLTACRVGVFIPVPGINGELAVAYFKQLLGSGQNLFQLADIFSGGAFAQMTVIALGVVPYISASIIVQLFLVFMPALQREMRESSDQGKRRIGRLTRLFTVALAVIQSLLFAKFALRMNLTIPGIVLPTLLSSKLFGVPWIFYITTVVVMTTGTLLLMWIGEQISDKGIGNGISLIIALGILSSFPSVLGSIVNKLNLGSQDSSDLGLISILILALVFVFVLITTILIIEGVRKIPVQYARRVIGRREVPGGGSYLPLKVNYAGVIPVIFASSLLMFPATIGQFIASESSWMKRIAALLAPGSLVYSICYVLLIIFFTYFWTATQFHPEQIASEMKKNNAFIPGIRQGKPTQHYLEYTMNRVTLLGALFLAAIAILPSLLGCLLRVDSNVSYFLGGTAMLIVVGVVLDTMKQVDAFLLMRRYDSVLKTDRTKGRH</sequence>
<dbReference type="EMBL" id="LN847240">
    <property type="protein sequence ID" value="CRI50675.1"/>
    <property type="molecule type" value="Genomic_DNA"/>
</dbReference>
<dbReference type="GO" id="GO:0065002">
    <property type="term" value="P:intracellular protein transmembrane transport"/>
    <property type="evidence" value="ECO:0007669"/>
    <property type="project" value="UniProtKB-UniRule"/>
</dbReference>
<evidence type="ECO:0000256" key="1">
    <source>
        <dbReference type="ARBA" id="ARBA00004141"/>
    </source>
</evidence>
<evidence type="ECO:0000256" key="11">
    <source>
        <dbReference type="HAMAP-Rule" id="MF_01465"/>
    </source>
</evidence>
<feature type="transmembrane region" description="Helical" evidence="11">
    <location>
        <begin position="419"/>
        <end position="437"/>
    </location>
</feature>
<keyword evidence="6 11" id="KW-0653">Protein transport</keyword>
<evidence type="ECO:0000313" key="16">
    <source>
        <dbReference type="EMBL" id="CRI40527.1"/>
    </source>
</evidence>
<dbReference type="EMBL" id="LN847244">
    <property type="protein sequence ID" value="CRI49546.1"/>
    <property type="molecule type" value="Genomic_DNA"/>
</dbReference>
<dbReference type="Gene3D" id="1.10.3370.10">
    <property type="entry name" value="SecY subunit domain"/>
    <property type="match status" value="1"/>
</dbReference>
<evidence type="ECO:0000313" key="25">
    <source>
        <dbReference type="EMBL" id="CRI73296.1"/>
    </source>
</evidence>
<dbReference type="GO" id="GO:0043952">
    <property type="term" value="P:protein transport by the Sec complex"/>
    <property type="evidence" value="ECO:0007669"/>
    <property type="project" value="UniProtKB-UniRule"/>
</dbReference>
<evidence type="ECO:0000313" key="15">
    <source>
        <dbReference type="EMBL" id="CRI38264.1"/>
    </source>
</evidence>
<organism evidence="17">
    <name type="scientific">Chlamydia pneumoniae</name>
    <name type="common">Chlamydophila pneumoniae</name>
    <dbReference type="NCBI Taxonomy" id="83558"/>
    <lineage>
        <taxon>Bacteria</taxon>
        <taxon>Pseudomonadati</taxon>
        <taxon>Chlamydiota</taxon>
        <taxon>Chlamydiia</taxon>
        <taxon>Chlamydiales</taxon>
        <taxon>Chlamydiaceae</taxon>
        <taxon>Chlamydia/Chlamydophila group</taxon>
        <taxon>Chlamydia</taxon>
    </lineage>
</organism>
<evidence type="ECO:0000313" key="21">
    <source>
        <dbReference type="EMBL" id="CRI49546.1"/>
    </source>
</evidence>
<comment type="similarity">
    <text evidence="2 11 14">Belongs to the SecY/SEC61-alpha family.</text>
</comment>
<dbReference type="PROSITE" id="PS00755">
    <property type="entry name" value="SECY_1"/>
    <property type="match status" value="1"/>
</dbReference>
<dbReference type="InterPro" id="IPR023201">
    <property type="entry name" value="SecY_dom_sf"/>
</dbReference>
<feature type="transmembrane region" description="Helical" evidence="11">
    <location>
        <begin position="167"/>
        <end position="187"/>
    </location>
</feature>
<feature type="transmembrane region" description="Helical" evidence="11">
    <location>
        <begin position="325"/>
        <end position="348"/>
    </location>
</feature>
<dbReference type="FunFam" id="1.10.3370.10:FF:000001">
    <property type="entry name" value="Preprotein translocase subunit SecY"/>
    <property type="match status" value="1"/>
</dbReference>
<reference evidence="17" key="1">
    <citation type="submission" date="2015-05" db="EMBL/GenBank/DDBJ databases">
        <authorList>
            <person name="Rattei Thomas"/>
        </authorList>
    </citation>
    <scope>NUCLEOTIDE SEQUENCE</scope>
    <source>
        <strain evidence="15">CV15</strain>
        <strain evidence="16">CWL029c</strain>
        <strain evidence="17">GiD</strain>
        <strain evidence="18">H12</strain>
        <strain evidence="19">MUL2216</strain>
        <strain evidence="20">Panola</strain>
        <strain evidence="22">PB1</strain>
        <strain evidence="21">U1271</strain>
        <strain evidence="23">UZG1</strain>
        <strain evidence="24">Wien2</strain>
        <strain evidence="25">YK41</strain>
    </source>
</reference>
<keyword evidence="8 11" id="KW-0811">Translocation</keyword>
<evidence type="ECO:0000313" key="18">
    <source>
        <dbReference type="EMBL" id="CRI43884.1"/>
    </source>
</evidence>
<evidence type="ECO:0000256" key="3">
    <source>
        <dbReference type="ARBA" id="ARBA00022448"/>
    </source>
</evidence>
<feature type="transmembrane region" description="Helical" evidence="11">
    <location>
        <begin position="233"/>
        <end position="256"/>
    </location>
</feature>
<evidence type="ECO:0000313" key="22">
    <source>
        <dbReference type="EMBL" id="CRI50675.1"/>
    </source>
</evidence>
<evidence type="ECO:0000256" key="9">
    <source>
        <dbReference type="ARBA" id="ARBA00023136"/>
    </source>
</evidence>
<dbReference type="PROSITE" id="PS00756">
    <property type="entry name" value="SECY_2"/>
    <property type="match status" value="1"/>
</dbReference>
<dbReference type="InterPro" id="IPR030659">
    <property type="entry name" value="SecY_CS"/>
</dbReference>
<accession>A0A0F7WMU7</accession>
<evidence type="ECO:0000256" key="13">
    <source>
        <dbReference type="RuleBase" id="RU003484"/>
    </source>
</evidence>
<feature type="transmembrane region" description="Helical" evidence="11">
    <location>
        <begin position="389"/>
        <end position="413"/>
    </location>
</feature>
<dbReference type="SUPFAM" id="SSF103491">
    <property type="entry name" value="Preprotein translocase SecY subunit"/>
    <property type="match status" value="1"/>
</dbReference>
<dbReference type="PIRSF" id="PIRSF004557">
    <property type="entry name" value="SecY"/>
    <property type="match status" value="1"/>
</dbReference>
<dbReference type="EMBL" id="LN847008">
    <property type="protein sequence ID" value="CRI41655.1"/>
    <property type="molecule type" value="Genomic_DNA"/>
</dbReference>
<evidence type="ECO:0000313" key="19">
    <source>
        <dbReference type="EMBL" id="CRI46123.1"/>
    </source>
</evidence>
<dbReference type="EMBL" id="LN847254">
    <property type="protein sequence ID" value="CRI53336.1"/>
    <property type="molecule type" value="Genomic_DNA"/>
</dbReference>
<dbReference type="EMBL" id="LN849043">
    <property type="protein sequence ID" value="CRI73296.1"/>
    <property type="molecule type" value="Genomic_DNA"/>
</dbReference>
<keyword evidence="5 11" id="KW-0812">Transmembrane</keyword>
<evidence type="ECO:0000313" key="17">
    <source>
        <dbReference type="EMBL" id="CRI41655.1"/>
    </source>
</evidence>
<dbReference type="GO" id="GO:0006605">
    <property type="term" value="P:protein targeting"/>
    <property type="evidence" value="ECO:0007669"/>
    <property type="project" value="UniProtKB-UniRule"/>
</dbReference>
<feature type="transmembrane region" description="Helical" evidence="11">
    <location>
        <begin position="79"/>
        <end position="104"/>
    </location>
</feature>
<feature type="transmembrane region" description="Helical" evidence="11">
    <location>
        <begin position="289"/>
        <end position="313"/>
    </location>
</feature>
<feature type="transmembrane region" description="Helical" evidence="11">
    <location>
        <begin position="199"/>
        <end position="221"/>
    </location>
</feature>
<evidence type="ECO:0000256" key="10">
    <source>
        <dbReference type="ARBA" id="ARBA00039733"/>
    </source>
</evidence>
<dbReference type="EMBL" id="LN847227">
    <property type="protein sequence ID" value="CRI46123.1"/>
    <property type="molecule type" value="Genomic_DNA"/>
</dbReference>
<dbReference type="InterPro" id="IPR026593">
    <property type="entry name" value="SecY"/>
</dbReference>
<evidence type="ECO:0000256" key="14">
    <source>
        <dbReference type="RuleBase" id="RU004349"/>
    </source>
</evidence>
<evidence type="ECO:0000313" key="24">
    <source>
        <dbReference type="EMBL" id="CRI53336.1"/>
    </source>
</evidence>
<dbReference type="Pfam" id="PF00344">
    <property type="entry name" value="SecY"/>
    <property type="match status" value="1"/>
</dbReference>
<evidence type="ECO:0000313" key="23">
    <source>
        <dbReference type="EMBL" id="CRI51802.1"/>
    </source>
</evidence>
<dbReference type="EMBL" id="LN847004">
    <property type="protein sequence ID" value="CRI40527.1"/>
    <property type="molecule type" value="Genomic_DNA"/>
</dbReference>
<evidence type="ECO:0000256" key="5">
    <source>
        <dbReference type="ARBA" id="ARBA00022692"/>
    </source>
</evidence>
<comment type="function">
    <text evidence="11 12">The central subunit of the protein translocation channel SecYEG. Consists of two halves formed by TMs 1-5 and 6-10. These two domains form a lateral gate at the front which open onto the bilayer between TMs 2 and 7, and are clamped together by SecE at the back. The channel is closed by both a pore ring composed of hydrophobic SecY resides and a short helix (helix 2A) on the extracellular side of the membrane which forms a plug. The plug probably moves laterally to allow the channel to open. The ring and the pore may move independently.</text>
</comment>
<evidence type="ECO:0000256" key="12">
    <source>
        <dbReference type="RuleBase" id="RU000537"/>
    </source>
</evidence>
<evidence type="ECO:0000313" key="20">
    <source>
        <dbReference type="EMBL" id="CRI47253.1"/>
    </source>
</evidence>
<name>A0A0F7WMU7_CHLPN</name>
<dbReference type="PROSITE" id="PS51257">
    <property type="entry name" value="PROKAR_LIPOPROTEIN"/>
    <property type="match status" value="1"/>
</dbReference>
<dbReference type="HAMAP" id="MF_01465">
    <property type="entry name" value="SecY"/>
    <property type="match status" value="1"/>
</dbReference>
<keyword evidence="11" id="KW-1003">Cell membrane</keyword>
<gene>
    <name evidence="11" type="primary">secY</name>
    <name evidence="15" type="ORF">BN1224_CV15_C_00970</name>
    <name evidence="17" type="ORF">BN1224_GiD_A_06560</name>
    <name evidence="18" type="ORF">BN1224_H12_EK_00230</name>
    <name evidence="19" type="ORF">BN1224_MUL2216_F_01780</name>
    <name evidence="20" type="ORF">BN1224_Panola_J_00620</name>
    <name evidence="22" type="ORF">BN1224_PB1_B_06440</name>
    <name evidence="21" type="ORF">BN1224_U1271_C_04860</name>
    <name evidence="23" type="ORF">BN1224_UZG1_A_06570</name>
    <name evidence="24" type="ORF">BN1224_Wien2_G_02820</name>
    <name evidence="25" type="ORF">BN1224_YK41_BR_00730</name>
    <name evidence="16" type="ORF">CWL029c_D_01640</name>
</gene>
<dbReference type="AlphaFoldDB" id="A0A0F7WMU7"/>
<proteinExistence type="inferred from homology"/>
<comment type="subunit">
    <text evidence="11">Component of the Sec protein translocase complex. Heterotrimer consisting of SecY, SecE and SecG subunits. The heterotrimers can form oligomers, although 1 heterotrimer is thought to be able to translocate proteins. Interacts with the ribosome. Interacts with SecDF, and other proteins may be involved. Interacts with SecA.</text>
</comment>
<comment type="subcellular location">
    <subcellularLocation>
        <location evidence="11">Cell inner membrane</location>
        <topology evidence="11">Multi-pass membrane protein</topology>
    </subcellularLocation>
    <subcellularLocation>
        <location evidence="1 13">Membrane</location>
        <topology evidence="1 13">Multi-pass membrane protein</topology>
    </subcellularLocation>
</comment>
<keyword evidence="9 11" id="KW-0472">Membrane</keyword>
<dbReference type="PRINTS" id="PR00303">
    <property type="entry name" value="SECYTRNLCASE"/>
</dbReference>
<keyword evidence="7 11" id="KW-1133">Transmembrane helix</keyword>
<protein>
    <recommendedName>
        <fullName evidence="10 11">Protein translocase subunit SecY</fullName>
    </recommendedName>
</protein>
<evidence type="ECO:0000256" key="7">
    <source>
        <dbReference type="ARBA" id="ARBA00022989"/>
    </source>
</evidence>
<dbReference type="EMBL" id="LN847190">
    <property type="protein sequence ID" value="CRI43884.1"/>
    <property type="molecule type" value="Genomic_DNA"/>
</dbReference>
<evidence type="ECO:0000256" key="4">
    <source>
        <dbReference type="ARBA" id="ARBA00022519"/>
    </source>
</evidence>
<keyword evidence="4 11" id="KW-0997">Cell inner membrane</keyword>
<keyword evidence="3 11" id="KW-0813">Transport</keyword>
<dbReference type="NCBIfam" id="TIGR00967">
    <property type="entry name" value="3a0501s007"/>
    <property type="match status" value="1"/>
</dbReference>
<feature type="transmembrane region" description="Helical" evidence="11">
    <location>
        <begin position="125"/>
        <end position="147"/>
    </location>
</feature>
<dbReference type="GO" id="GO:0005886">
    <property type="term" value="C:plasma membrane"/>
    <property type="evidence" value="ECO:0007669"/>
    <property type="project" value="UniProtKB-SubCell"/>
</dbReference>
<evidence type="ECO:0000256" key="2">
    <source>
        <dbReference type="ARBA" id="ARBA00005751"/>
    </source>
</evidence>
<dbReference type="EMBL" id="LN847245">
    <property type="protein sequence ID" value="CRI51802.1"/>
    <property type="molecule type" value="Genomic_DNA"/>
</dbReference>
<dbReference type="PANTHER" id="PTHR10906">
    <property type="entry name" value="SECY/SEC61-ALPHA FAMILY MEMBER"/>
    <property type="match status" value="1"/>
</dbReference>